<proteinExistence type="predicted"/>
<evidence type="ECO:0000313" key="3">
    <source>
        <dbReference type="Proteomes" id="UP000254208"/>
    </source>
</evidence>
<dbReference type="AlphaFoldDB" id="A0A379FXP5"/>
<dbReference type="Pfam" id="PF07969">
    <property type="entry name" value="Amidohydro_3"/>
    <property type="match status" value="1"/>
</dbReference>
<keyword evidence="2" id="KW-0378">Hydrolase</keyword>
<dbReference type="EC" id="3.5.1.91" evidence="2"/>
<name>A0A379FXP5_PRORE</name>
<accession>A0A379FXP5</accession>
<evidence type="ECO:0000259" key="1">
    <source>
        <dbReference type="Pfam" id="PF07969"/>
    </source>
</evidence>
<dbReference type="EMBL" id="UGTZ01000001">
    <property type="protein sequence ID" value="SUC33382.1"/>
    <property type="molecule type" value="Genomic_DNA"/>
</dbReference>
<dbReference type="Gene3D" id="2.30.40.10">
    <property type="entry name" value="Urease, subunit C, domain 1"/>
    <property type="match status" value="1"/>
</dbReference>
<gene>
    <name evidence="2" type="primary">nfdA_1</name>
    <name evidence="2" type="ORF">NCTC11801_04399</name>
</gene>
<dbReference type="SUPFAM" id="SSF51338">
    <property type="entry name" value="Composite domain of metallo-dependent hydrolases"/>
    <property type="match status" value="1"/>
</dbReference>
<dbReference type="PANTHER" id="PTHR22642">
    <property type="entry name" value="IMIDAZOLONEPROPIONASE"/>
    <property type="match status" value="1"/>
</dbReference>
<reference evidence="2 3" key="1">
    <citation type="submission" date="2018-06" db="EMBL/GenBank/DDBJ databases">
        <authorList>
            <consortium name="Pathogen Informatics"/>
            <person name="Doyle S."/>
        </authorList>
    </citation>
    <scope>NUCLEOTIDE SEQUENCE [LARGE SCALE GENOMIC DNA]</scope>
    <source>
        <strain evidence="2 3">NCTC11801</strain>
    </source>
</reference>
<protein>
    <submittedName>
        <fullName evidence="2">N-substituted formamide deformylase</fullName>
        <ecNumber evidence="2">3.5.1.91</ecNumber>
    </submittedName>
</protein>
<dbReference type="GO" id="GO:0016810">
    <property type="term" value="F:hydrolase activity, acting on carbon-nitrogen (but not peptide) bonds"/>
    <property type="evidence" value="ECO:0007669"/>
    <property type="project" value="InterPro"/>
</dbReference>
<dbReference type="Proteomes" id="UP000254208">
    <property type="component" value="Unassembled WGS sequence"/>
</dbReference>
<dbReference type="InterPro" id="IPR013108">
    <property type="entry name" value="Amidohydro_3"/>
</dbReference>
<dbReference type="InterPro" id="IPR011059">
    <property type="entry name" value="Metal-dep_hydrolase_composite"/>
</dbReference>
<dbReference type="Gene3D" id="3.10.310.70">
    <property type="match status" value="1"/>
</dbReference>
<evidence type="ECO:0000313" key="2">
    <source>
        <dbReference type="EMBL" id="SUC33382.1"/>
    </source>
</evidence>
<dbReference type="PANTHER" id="PTHR22642:SF2">
    <property type="entry name" value="PROTEIN LONG AFTER FAR-RED 3"/>
    <property type="match status" value="1"/>
</dbReference>
<feature type="domain" description="Amidohydrolase 3" evidence="1">
    <location>
        <begin position="55"/>
        <end position="194"/>
    </location>
</feature>
<sequence length="202" mass="22839">MNNQLADVIYFNGYIYTADDKNRVVDAVAVRDGYILATGTSDELHQYVGPETESIDLEGKMMMPGIIDGHMHPFWGGIQLFGCHLNYESLTIEQILERVQDHLDKDPRTGENDWLKVTAWLRQGMIPAGVDMYREDMDKLNTKRPVVLFSNDCHTLLANSRALELFGITKDTPEPPDGKIGKYENGELNGILEDAPRYACCR</sequence>
<organism evidence="2 3">
    <name type="scientific">Providencia rettgeri</name>
    <dbReference type="NCBI Taxonomy" id="587"/>
    <lineage>
        <taxon>Bacteria</taxon>
        <taxon>Pseudomonadati</taxon>
        <taxon>Pseudomonadota</taxon>
        <taxon>Gammaproteobacteria</taxon>
        <taxon>Enterobacterales</taxon>
        <taxon>Morganellaceae</taxon>
        <taxon>Providencia</taxon>
    </lineage>
</organism>